<keyword evidence="1" id="KW-0079">Bacteriocin immunity</keyword>
<dbReference type="GeneID" id="92903225"/>
<organism evidence="2 4">
    <name type="scientific">Aerococcus sanguinicola</name>
    <dbReference type="NCBI Taxonomy" id="119206"/>
    <lineage>
        <taxon>Bacteria</taxon>
        <taxon>Bacillati</taxon>
        <taxon>Bacillota</taxon>
        <taxon>Bacilli</taxon>
        <taxon>Lactobacillales</taxon>
        <taxon>Aerococcaceae</taxon>
        <taxon>Aerococcus</taxon>
    </lineage>
</organism>
<dbReference type="InterPro" id="IPR023130">
    <property type="entry name" value="Ta0600-like_sf"/>
</dbReference>
<accession>A0A0X8FAY4</accession>
<proteinExistence type="predicted"/>
<dbReference type="EMBL" id="PKGY01000010">
    <property type="protein sequence ID" value="PKZ20315.1"/>
    <property type="molecule type" value="Genomic_DNA"/>
</dbReference>
<reference evidence="4" key="2">
    <citation type="submission" date="2016-01" db="EMBL/GenBank/DDBJ databases">
        <title>Six Aerococcus type strain genome sequencing and assembly using PacBio and Illumina Hiseq.</title>
        <authorList>
            <person name="Carkaci D."/>
            <person name="Dargis R."/>
            <person name="Nielsen X.C."/>
            <person name="Skovgaard O."/>
            <person name="Fuursted K."/>
            <person name="Christensen J.J."/>
        </authorList>
    </citation>
    <scope>NUCLEOTIDE SEQUENCE [LARGE SCALE GENOMIC DNA]</scope>
    <source>
        <strain evidence="4">CCUG43001</strain>
    </source>
</reference>
<gene>
    <name evidence="2" type="ORF">AWM72_03955</name>
    <name evidence="3" type="ORF">CYJ28_10110</name>
</gene>
<reference evidence="3 5" key="3">
    <citation type="submission" date="2017-12" db="EMBL/GenBank/DDBJ databases">
        <title>Phylogenetic diversity of female urinary microbiome.</title>
        <authorList>
            <person name="Thomas-White K."/>
            <person name="Wolfe A.J."/>
        </authorList>
    </citation>
    <scope>NUCLEOTIDE SEQUENCE [LARGE SCALE GENOMIC DNA]</scope>
    <source>
        <strain evidence="3 5">UMB0139</strain>
    </source>
</reference>
<protein>
    <recommendedName>
        <fullName evidence="6">Bacteriocin immunity protein</fullName>
    </recommendedName>
</protein>
<evidence type="ECO:0000313" key="3">
    <source>
        <dbReference type="EMBL" id="PKZ20315.1"/>
    </source>
</evidence>
<evidence type="ECO:0000313" key="5">
    <source>
        <dbReference type="Proteomes" id="UP000234239"/>
    </source>
</evidence>
<dbReference type="EMBL" id="CP014160">
    <property type="protein sequence ID" value="AMB93972.1"/>
    <property type="molecule type" value="Genomic_DNA"/>
</dbReference>
<name>A0A0X8FAY4_9LACT</name>
<dbReference type="KEGG" id="asan:AWM72_03955"/>
<evidence type="ECO:0000256" key="1">
    <source>
        <dbReference type="ARBA" id="ARBA00023025"/>
    </source>
</evidence>
<evidence type="ECO:0000313" key="2">
    <source>
        <dbReference type="EMBL" id="AMB93972.1"/>
    </source>
</evidence>
<dbReference type="Proteomes" id="UP000234239">
    <property type="component" value="Unassembled WGS sequence"/>
</dbReference>
<reference evidence="2 4" key="1">
    <citation type="journal article" date="2016" name="Genome Announc.">
        <title>Complete Genome Sequences of Aerococcus christensenii CCUG 28831T, Aerococcus sanguinicola CCUG 43001T, Aerococcus urinae CCUG 36881T, Aerococcus urinaeequi CCUG 28094T, Aerococcus urinaehominis CCUG 42038 BT, and Aerococcus viridans CCUG 4311T.</title>
        <authorList>
            <person name="Carkaci D."/>
            <person name="Dargis R."/>
            <person name="Nielsen X.C."/>
            <person name="Skovgaard O."/>
            <person name="Fuursted K."/>
            <person name="Christensen J.J."/>
        </authorList>
    </citation>
    <scope>NUCLEOTIDE SEQUENCE [LARGE SCALE GENOMIC DNA]</scope>
    <source>
        <strain evidence="2 4">CCUG43001</strain>
    </source>
</reference>
<dbReference type="Gene3D" id="1.20.1440.50">
    <property type="entry name" value="Ta0600-like"/>
    <property type="match status" value="1"/>
</dbReference>
<evidence type="ECO:0000313" key="4">
    <source>
        <dbReference type="Proteomes" id="UP000069912"/>
    </source>
</evidence>
<dbReference type="Proteomes" id="UP000069912">
    <property type="component" value="Chromosome"/>
</dbReference>
<dbReference type="RefSeq" id="WP_067973526.1">
    <property type="nucleotide sequence ID" value="NZ_CAJHKN010000004.1"/>
</dbReference>
<keyword evidence="4" id="KW-1185">Reference proteome</keyword>
<sequence length="111" mass="12853">MKKQALMTKDESQVLFDLIAGVYNCKKISFPDQTKEALLEAVQVIQENKNIDQALVLTYNTLKKFSAKERLEIPEVKHLTDFVQDFFYKHQGKKLRNFYTAYGAMSGPLIF</sequence>
<dbReference type="GO" id="GO:0030153">
    <property type="term" value="P:bacteriocin immunity"/>
    <property type="evidence" value="ECO:0007669"/>
    <property type="project" value="UniProtKB-KW"/>
</dbReference>
<evidence type="ECO:0008006" key="6">
    <source>
        <dbReference type="Google" id="ProtNLM"/>
    </source>
</evidence>
<dbReference type="AlphaFoldDB" id="A0A0X8FAY4"/>